<evidence type="ECO:0000256" key="2">
    <source>
        <dbReference type="SAM" id="SignalP"/>
    </source>
</evidence>
<evidence type="ECO:0008006" key="5">
    <source>
        <dbReference type="Google" id="ProtNLM"/>
    </source>
</evidence>
<feature type="compositionally biased region" description="Low complexity" evidence="1">
    <location>
        <begin position="78"/>
        <end position="91"/>
    </location>
</feature>
<sequence>MMWDLMVLCWSREASARPTAAEVVNAISPTSLPVSSSLVASVVSQQSHSQSSSRTIRVTTRNDAQNDARTNATSTPLESASETNNASTSSNIGPIRRDRNRDTIVASQTPTSAILRCVEDRLQVKMV</sequence>
<organism evidence="3 4">
    <name type="scientific">Rhizoctonia solani</name>
    <dbReference type="NCBI Taxonomy" id="456999"/>
    <lineage>
        <taxon>Eukaryota</taxon>
        <taxon>Fungi</taxon>
        <taxon>Dikarya</taxon>
        <taxon>Basidiomycota</taxon>
        <taxon>Agaricomycotina</taxon>
        <taxon>Agaricomycetes</taxon>
        <taxon>Cantharellales</taxon>
        <taxon>Ceratobasidiaceae</taxon>
        <taxon>Rhizoctonia</taxon>
    </lineage>
</organism>
<feature type="chain" id="PRO_5034970018" description="Serine-threonine/tyrosine-protein kinase catalytic domain-containing protein" evidence="2">
    <location>
        <begin position="17"/>
        <end position="127"/>
    </location>
</feature>
<dbReference type="AlphaFoldDB" id="A0A8H3DWG0"/>
<evidence type="ECO:0000313" key="3">
    <source>
        <dbReference type="EMBL" id="CAE7128707.1"/>
    </source>
</evidence>
<dbReference type="EMBL" id="CAJNJQ010001249">
    <property type="protein sequence ID" value="CAE7128707.1"/>
    <property type="molecule type" value="Genomic_DNA"/>
</dbReference>
<dbReference type="Proteomes" id="UP000663827">
    <property type="component" value="Unassembled WGS sequence"/>
</dbReference>
<feature type="region of interest" description="Disordered" evidence="1">
    <location>
        <begin position="44"/>
        <end position="105"/>
    </location>
</feature>
<evidence type="ECO:0000256" key="1">
    <source>
        <dbReference type="SAM" id="MobiDB-lite"/>
    </source>
</evidence>
<accession>A0A8H3DWG0</accession>
<proteinExistence type="predicted"/>
<evidence type="ECO:0000313" key="4">
    <source>
        <dbReference type="Proteomes" id="UP000663827"/>
    </source>
</evidence>
<feature type="compositionally biased region" description="Low complexity" evidence="1">
    <location>
        <begin position="44"/>
        <end position="58"/>
    </location>
</feature>
<reference evidence="3" key="1">
    <citation type="submission" date="2021-01" db="EMBL/GenBank/DDBJ databases">
        <authorList>
            <person name="Kaushik A."/>
        </authorList>
    </citation>
    <scope>NUCLEOTIDE SEQUENCE</scope>
    <source>
        <strain evidence="3">AG5</strain>
    </source>
</reference>
<name>A0A8H3DWG0_9AGAM</name>
<feature type="signal peptide" evidence="2">
    <location>
        <begin position="1"/>
        <end position="16"/>
    </location>
</feature>
<keyword evidence="2" id="KW-0732">Signal</keyword>
<gene>
    <name evidence="3" type="ORF">RDB_LOCUS62183</name>
</gene>
<protein>
    <recommendedName>
        <fullName evidence="5">Serine-threonine/tyrosine-protein kinase catalytic domain-containing protein</fullName>
    </recommendedName>
</protein>
<comment type="caution">
    <text evidence="3">The sequence shown here is derived from an EMBL/GenBank/DDBJ whole genome shotgun (WGS) entry which is preliminary data.</text>
</comment>
<feature type="compositionally biased region" description="Polar residues" evidence="1">
    <location>
        <begin position="59"/>
        <end position="77"/>
    </location>
</feature>